<evidence type="ECO:0000313" key="4">
    <source>
        <dbReference type="EMBL" id="POP41516.1"/>
    </source>
</evidence>
<dbReference type="OrthoDB" id="9805029at2"/>
<dbReference type="InterPro" id="IPR017871">
    <property type="entry name" value="ABC_transporter-like_CS"/>
</dbReference>
<dbReference type="InterPro" id="IPR003439">
    <property type="entry name" value="ABC_transporter-like_ATP-bd"/>
</dbReference>
<dbReference type="PANTHER" id="PTHR43038">
    <property type="entry name" value="ATP-BINDING CASSETTE, SUB-FAMILY H, MEMBER 1"/>
    <property type="match status" value="1"/>
</dbReference>
<keyword evidence="1" id="KW-0547">Nucleotide-binding</keyword>
<dbReference type="Gene3D" id="3.40.50.300">
    <property type="entry name" value="P-loop containing nucleotide triphosphate hydrolases"/>
    <property type="match status" value="2"/>
</dbReference>
<keyword evidence="6" id="KW-1185">Reference proteome</keyword>
<dbReference type="PROSITE" id="PS50893">
    <property type="entry name" value="ABC_TRANSPORTER_2"/>
    <property type="match status" value="2"/>
</dbReference>
<dbReference type="AlphaFoldDB" id="A0A2P5GJK4"/>
<comment type="caution">
    <text evidence="5">The sequence shown here is derived from an EMBL/GenBank/DDBJ whole genome shotgun (WGS) entry which is preliminary data.</text>
</comment>
<dbReference type="SUPFAM" id="SSF52540">
    <property type="entry name" value="P-loop containing nucleoside triphosphate hydrolases"/>
    <property type="match status" value="2"/>
</dbReference>
<dbReference type="GO" id="GO:0016887">
    <property type="term" value="F:ATP hydrolysis activity"/>
    <property type="evidence" value="ECO:0007669"/>
    <property type="project" value="InterPro"/>
</dbReference>
<dbReference type="InterPro" id="IPR027417">
    <property type="entry name" value="P-loop_NTPase"/>
</dbReference>
<evidence type="ECO:0000259" key="3">
    <source>
        <dbReference type="PROSITE" id="PS50893"/>
    </source>
</evidence>
<sequence>MQGYEDAVVAGELLMTFAGSSKKVPPVRAVDGLNLRIRAGELTALVGPDGAGKTTFLRLIAGLYVPTSGTLTVLGTDVIAHPQAVQDRISYMPQRFGLYEDLSIQENLELYADLHGVPQETRRERFARLLAITDLARFSSRPAGKLSGGMKQKLGLACTLVRSPDLLLLDEPSVGVDPLSRRDLWQIIDQLVKEEALSVIISTAYMDEAERCSQVNIMYQGKILAQGTPAELTEKARNLTREVAPPPGMKARTLQAALLEKTDRVADAVPKGDTVRFICRPDIKPIDAGDLPDGARMQTREPDLEDAFMLTLHQAQQRDHSAAAGMVRTDMVSAQRHDTVAGDPVIVVRDLVRQFGDFTAVASTSFDVRRGEIFGLLGPNGAGKTTTFRMLCGLLPATSGQLEVAGLNLRTARAQARTRIGYVSQKFALYGNLTVEDNLTFFGGAYGLYGKKLRTQIRTVIDQFELTAGAKSDELPGGFKQRLAMAAALLHEPEIVFLDEPTSGIDPLARRAFWYTIGELANKGITIIITTHFMEEAEYCDRIAIQDAGKMLALGTPRNVRAQAGTEYAADMNSAFIAIVEQARAAGTRRQS</sequence>
<dbReference type="GO" id="GO:0005524">
    <property type="term" value="F:ATP binding"/>
    <property type="evidence" value="ECO:0007669"/>
    <property type="project" value="UniProtKB-KW"/>
</dbReference>
<reference evidence="6 7" key="1">
    <citation type="submission" date="2018-01" db="EMBL/GenBank/DDBJ databases">
        <title>Superficieibacter electus gen. nov., sp. nov., an extended-spectrum beta-lactamase possessing member of the Enterobacteriaceae family, isolated from intensive care unit surfaces.</title>
        <authorList>
            <person name="Potter R.F."/>
            <person name="D'Souza A.W."/>
        </authorList>
    </citation>
    <scope>NUCLEOTIDE SEQUENCE [LARGE SCALE GENOMIC DNA]</scope>
    <source>
        <strain evidence="5 7">BP-1</strain>
        <strain evidence="4 6">BP-2</strain>
    </source>
</reference>
<name>A0A2P5GJK4_9ENTR</name>
<dbReference type="Pfam" id="PF00005">
    <property type="entry name" value="ABC_tran"/>
    <property type="match status" value="2"/>
</dbReference>
<feature type="domain" description="ABC transporter" evidence="3">
    <location>
        <begin position="346"/>
        <end position="573"/>
    </location>
</feature>
<organism evidence="5 7">
    <name type="scientific">Superficieibacter electus</name>
    <dbReference type="NCBI Taxonomy" id="2022662"/>
    <lineage>
        <taxon>Bacteria</taxon>
        <taxon>Pseudomonadati</taxon>
        <taxon>Pseudomonadota</taxon>
        <taxon>Gammaproteobacteria</taxon>
        <taxon>Enterobacterales</taxon>
        <taxon>Enterobacteriaceae</taxon>
        <taxon>Superficieibacter</taxon>
    </lineage>
</organism>
<evidence type="ECO:0000256" key="1">
    <source>
        <dbReference type="ARBA" id="ARBA00022741"/>
    </source>
</evidence>
<evidence type="ECO:0000313" key="5">
    <source>
        <dbReference type="EMBL" id="POP43957.1"/>
    </source>
</evidence>
<dbReference type="EMBL" id="PQGE01000026">
    <property type="protein sequence ID" value="POP41516.1"/>
    <property type="molecule type" value="Genomic_DNA"/>
</dbReference>
<dbReference type="PROSITE" id="PS00211">
    <property type="entry name" value="ABC_TRANSPORTER_1"/>
    <property type="match status" value="1"/>
</dbReference>
<evidence type="ECO:0000313" key="6">
    <source>
        <dbReference type="Proteomes" id="UP000237073"/>
    </source>
</evidence>
<protein>
    <submittedName>
        <fullName evidence="5">ABC transporter ATP-binding protein</fullName>
    </submittedName>
</protein>
<dbReference type="EMBL" id="PQGD01000022">
    <property type="protein sequence ID" value="POP43957.1"/>
    <property type="molecule type" value="Genomic_DNA"/>
</dbReference>
<dbReference type="CDD" id="cd03230">
    <property type="entry name" value="ABC_DR_subfamily_A"/>
    <property type="match status" value="1"/>
</dbReference>
<evidence type="ECO:0000313" key="7">
    <source>
        <dbReference type="Proteomes" id="UP000247005"/>
    </source>
</evidence>
<accession>A0A2P5GJK4</accession>
<evidence type="ECO:0000256" key="2">
    <source>
        <dbReference type="ARBA" id="ARBA00022840"/>
    </source>
</evidence>
<dbReference type="InterPro" id="IPR003593">
    <property type="entry name" value="AAA+_ATPase"/>
</dbReference>
<dbReference type="Proteomes" id="UP000247005">
    <property type="component" value="Unassembled WGS sequence"/>
</dbReference>
<gene>
    <name evidence="5" type="ORF">CHU32_22395</name>
    <name evidence="4" type="ORF">CHU33_22860</name>
</gene>
<keyword evidence="2 5" id="KW-0067">ATP-binding</keyword>
<dbReference type="SMART" id="SM00382">
    <property type="entry name" value="AAA"/>
    <property type="match status" value="2"/>
</dbReference>
<dbReference type="CDD" id="cd03263">
    <property type="entry name" value="ABC_subfamily_A"/>
    <property type="match status" value="1"/>
</dbReference>
<proteinExistence type="predicted"/>
<dbReference type="Proteomes" id="UP000237073">
    <property type="component" value="Unassembled WGS sequence"/>
</dbReference>
<feature type="domain" description="ABC transporter" evidence="3">
    <location>
        <begin position="15"/>
        <end position="245"/>
    </location>
</feature>
<dbReference type="PANTHER" id="PTHR43038:SF3">
    <property type="entry name" value="ABC TRANSPORTER G FAMILY MEMBER 20 ISOFORM X1"/>
    <property type="match status" value="1"/>
</dbReference>